<dbReference type="AlphaFoldDB" id="A0AAE0Y7X4"/>
<proteinExistence type="predicted"/>
<name>A0AAE0Y7X4_9GAST</name>
<gene>
    <name evidence="1" type="ORF">RRG08_066803</name>
</gene>
<evidence type="ECO:0000313" key="2">
    <source>
        <dbReference type="Proteomes" id="UP001283361"/>
    </source>
</evidence>
<evidence type="ECO:0000313" key="1">
    <source>
        <dbReference type="EMBL" id="KAK3736244.1"/>
    </source>
</evidence>
<keyword evidence="2" id="KW-1185">Reference proteome</keyword>
<protein>
    <submittedName>
        <fullName evidence="1">Uncharacterized protein</fullName>
    </submittedName>
</protein>
<dbReference type="EMBL" id="JAWDGP010006726">
    <property type="protein sequence ID" value="KAK3736244.1"/>
    <property type="molecule type" value="Genomic_DNA"/>
</dbReference>
<sequence length="84" mass="9279">MQDVLSAGAYLTNMSFGSLGNNIPPTCTVCSRSSLAQTYHFNHAVFNVNASSPGLVRSTYIPFPLRVLAQRLSCYIDPRLLERK</sequence>
<reference evidence="1" key="1">
    <citation type="journal article" date="2023" name="G3 (Bethesda)">
        <title>A reference genome for the long-term kleptoplast-retaining sea slug Elysia crispata morphotype clarki.</title>
        <authorList>
            <person name="Eastman K.E."/>
            <person name="Pendleton A.L."/>
            <person name="Shaikh M.A."/>
            <person name="Suttiyut T."/>
            <person name="Ogas R."/>
            <person name="Tomko P."/>
            <person name="Gavelis G."/>
            <person name="Widhalm J.R."/>
            <person name="Wisecaver J.H."/>
        </authorList>
    </citation>
    <scope>NUCLEOTIDE SEQUENCE</scope>
    <source>
        <strain evidence="1">ECLA1</strain>
    </source>
</reference>
<organism evidence="1 2">
    <name type="scientific">Elysia crispata</name>
    <name type="common">lettuce slug</name>
    <dbReference type="NCBI Taxonomy" id="231223"/>
    <lineage>
        <taxon>Eukaryota</taxon>
        <taxon>Metazoa</taxon>
        <taxon>Spiralia</taxon>
        <taxon>Lophotrochozoa</taxon>
        <taxon>Mollusca</taxon>
        <taxon>Gastropoda</taxon>
        <taxon>Heterobranchia</taxon>
        <taxon>Euthyneura</taxon>
        <taxon>Panpulmonata</taxon>
        <taxon>Sacoglossa</taxon>
        <taxon>Placobranchoidea</taxon>
        <taxon>Plakobranchidae</taxon>
        <taxon>Elysia</taxon>
    </lineage>
</organism>
<dbReference type="Proteomes" id="UP001283361">
    <property type="component" value="Unassembled WGS sequence"/>
</dbReference>
<comment type="caution">
    <text evidence="1">The sequence shown here is derived from an EMBL/GenBank/DDBJ whole genome shotgun (WGS) entry which is preliminary data.</text>
</comment>
<accession>A0AAE0Y7X4</accession>